<dbReference type="Pfam" id="PF13456">
    <property type="entry name" value="RVT_3"/>
    <property type="match status" value="1"/>
</dbReference>
<dbReference type="InterPro" id="IPR036397">
    <property type="entry name" value="RNaseH_sf"/>
</dbReference>
<name>A0AAV1Y7M3_LUPLU</name>
<evidence type="ECO:0000259" key="1">
    <source>
        <dbReference type="Pfam" id="PF13456"/>
    </source>
</evidence>
<dbReference type="GO" id="GO:0004523">
    <property type="term" value="F:RNA-DNA hybrid ribonuclease activity"/>
    <property type="evidence" value="ECO:0007669"/>
    <property type="project" value="InterPro"/>
</dbReference>
<dbReference type="InterPro" id="IPR012337">
    <property type="entry name" value="RNaseH-like_sf"/>
</dbReference>
<proteinExistence type="predicted"/>
<dbReference type="SUPFAM" id="SSF53098">
    <property type="entry name" value="Ribonuclease H-like"/>
    <property type="match status" value="1"/>
</dbReference>
<organism evidence="2 3">
    <name type="scientific">Lupinus luteus</name>
    <name type="common">European yellow lupine</name>
    <dbReference type="NCBI Taxonomy" id="3873"/>
    <lineage>
        <taxon>Eukaryota</taxon>
        <taxon>Viridiplantae</taxon>
        <taxon>Streptophyta</taxon>
        <taxon>Embryophyta</taxon>
        <taxon>Tracheophyta</taxon>
        <taxon>Spermatophyta</taxon>
        <taxon>Magnoliopsida</taxon>
        <taxon>eudicotyledons</taxon>
        <taxon>Gunneridae</taxon>
        <taxon>Pentapetalae</taxon>
        <taxon>rosids</taxon>
        <taxon>fabids</taxon>
        <taxon>Fabales</taxon>
        <taxon>Fabaceae</taxon>
        <taxon>Papilionoideae</taxon>
        <taxon>50 kb inversion clade</taxon>
        <taxon>genistoids sensu lato</taxon>
        <taxon>core genistoids</taxon>
        <taxon>Genisteae</taxon>
        <taxon>Lupinus</taxon>
    </lineage>
</organism>
<dbReference type="Gene3D" id="3.30.420.10">
    <property type="entry name" value="Ribonuclease H-like superfamily/Ribonuclease H"/>
    <property type="match status" value="1"/>
</dbReference>
<feature type="domain" description="RNase H type-1" evidence="1">
    <location>
        <begin position="99"/>
        <end position="176"/>
    </location>
</feature>
<protein>
    <recommendedName>
        <fullName evidence="1">RNase H type-1 domain-containing protein</fullName>
    </recommendedName>
</protein>
<dbReference type="InterPro" id="IPR044730">
    <property type="entry name" value="RNase_H-like_dom_plant"/>
</dbReference>
<dbReference type="PANTHER" id="PTHR47074:SF73">
    <property type="entry name" value="OS04G0448401 PROTEIN"/>
    <property type="match status" value="1"/>
</dbReference>
<dbReference type="InterPro" id="IPR002156">
    <property type="entry name" value="RNaseH_domain"/>
</dbReference>
<dbReference type="AlphaFoldDB" id="A0AAV1Y7M3"/>
<keyword evidence="3" id="KW-1185">Reference proteome</keyword>
<dbReference type="Proteomes" id="UP001497480">
    <property type="component" value="Unassembled WGS sequence"/>
</dbReference>
<reference evidence="2 3" key="1">
    <citation type="submission" date="2024-03" db="EMBL/GenBank/DDBJ databases">
        <authorList>
            <person name="Martinez-Hernandez J."/>
        </authorList>
    </citation>
    <scope>NUCLEOTIDE SEQUENCE [LARGE SCALE GENOMIC DNA]</scope>
</reference>
<sequence length="180" mass="19885">MTIRNDIRKKLCSAVADYYDGYSWNQNRFFDKHISKQYALTMLKSNIAISGNAANLRASNSLTEFKILRFFNISSYIAAPPSIKEIICQHPSVGWVKINSDGAAKGFPGHSGGGFICRDDNGNVLHCMATYFGIKDPLYAEIKTVVLAIELASKKGWNSVWLELDSAITVDLFNGKGVVP</sequence>
<comment type="caution">
    <text evidence="2">The sequence shown here is derived from an EMBL/GenBank/DDBJ whole genome shotgun (WGS) entry which is preliminary data.</text>
</comment>
<gene>
    <name evidence="2" type="ORF">LLUT_LOCUS30604</name>
</gene>
<dbReference type="GO" id="GO:0003676">
    <property type="term" value="F:nucleic acid binding"/>
    <property type="evidence" value="ECO:0007669"/>
    <property type="project" value="InterPro"/>
</dbReference>
<dbReference type="InterPro" id="IPR052929">
    <property type="entry name" value="RNase_H-like_EbsB-rel"/>
</dbReference>
<evidence type="ECO:0000313" key="2">
    <source>
        <dbReference type="EMBL" id="CAL0329544.1"/>
    </source>
</evidence>
<accession>A0AAV1Y7M3</accession>
<dbReference type="CDD" id="cd06222">
    <property type="entry name" value="RNase_H_like"/>
    <property type="match status" value="1"/>
</dbReference>
<evidence type="ECO:0000313" key="3">
    <source>
        <dbReference type="Proteomes" id="UP001497480"/>
    </source>
</evidence>
<dbReference type="EMBL" id="CAXHTB010000022">
    <property type="protein sequence ID" value="CAL0329544.1"/>
    <property type="molecule type" value="Genomic_DNA"/>
</dbReference>
<dbReference type="PANTHER" id="PTHR47074">
    <property type="entry name" value="BNAC02G40300D PROTEIN"/>
    <property type="match status" value="1"/>
</dbReference>